<reference evidence="3" key="1">
    <citation type="journal article" date="2019" name="Int. J. Syst. Evol. Microbiol.">
        <title>The Global Catalogue of Microorganisms (GCM) 10K type strain sequencing project: providing services to taxonomists for standard genome sequencing and annotation.</title>
        <authorList>
            <consortium name="The Broad Institute Genomics Platform"/>
            <consortium name="The Broad Institute Genome Sequencing Center for Infectious Disease"/>
            <person name="Wu L."/>
            <person name="Ma J."/>
        </authorList>
    </citation>
    <scope>NUCLEOTIDE SEQUENCE [LARGE SCALE GENOMIC DNA]</scope>
    <source>
        <strain evidence="3">CGMCC 4.7192</strain>
    </source>
</reference>
<dbReference type="Pfam" id="PF13770">
    <property type="entry name" value="DUF4169"/>
    <property type="match status" value="1"/>
</dbReference>
<evidence type="ECO:0000313" key="3">
    <source>
        <dbReference type="Proteomes" id="UP001597294"/>
    </source>
</evidence>
<dbReference type="RefSeq" id="WP_380251961.1">
    <property type="nucleotide sequence ID" value="NZ_JBHUII010000004.1"/>
</dbReference>
<keyword evidence="3" id="KW-1185">Reference proteome</keyword>
<dbReference type="Proteomes" id="UP001597294">
    <property type="component" value="Unassembled WGS sequence"/>
</dbReference>
<accession>A0ABW5BJV6</accession>
<organism evidence="2 3">
    <name type="scientific">Kiloniella antarctica</name>
    <dbReference type="NCBI Taxonomy" id="1550907"/>
    <lineage>
        <taxon>Bacteria</taxon>
        <taxon>Pseudomonadati</taxon>
        <taxon>Pseudomonadota</taxon>
        <taxon>Alphaproteobacteria</taxon>
        <taxon>Rhodospirillales</taxon>
        <taxon>Kiloniellaceae</taxon>
        <taxon>Kiloniella</taxon>
    </lineage>
</organism>
<dbReference type="EMBL" id="JBHUII010000004">
    <property type="protein sequence ID" value="MFD2206412.1"/>
    <property type="molecule type" value="Genomic_DNA"/>
</dbReference>
<gene>
    <name evidence="2" type="ORF">ACFSKO_12340</name>
</gene>
<evidence type="ECO:0000313" key="2">
    <source>
        <dbReference type="EMBL" id="MFD2206412.1"/>
    </source>
</evidence>
<protein>
    <submittedName>
        <fullName evidence="2">DUF4169 family protein</fullName>
    </submittedName>
</protein>
<feature type="region of interest" description="Disordered" evidence="1">
    <location>
        <begin position="1"/>
        <end position="60"/>
    </location>
</feature>
<proteinExistence type="predicted"/>
<name>A0ABW5BJV6_9PROT</name>
<sequence length="60" mass="6942">MNNVINLKQFRKDKAREAKASHAADNRVAHGRTKTERLISNTEKKNNLKNLDDHKLDKDT</sequence>
<comment type="caution">
    <text evidence="2">The sequence shown here is derived from an EMBL/GenBank/DDBJ whole genome shotgun (WGS) entry which is preliminary data.</text>
</comment>
<evidence type="ECO:0000256" key="1">
    <source>
        <dbReference type="SAM" id="MobiDB-lite"/>
    </source>
</evidence>
<feature type="compositionally biased region" description="Basic and acidic residues" evidence="1">
    <location>
        <begin position="10"/>
        <end position="60"/>
    </location>
</feature>
<dbReference type="InterPro" id="IPR025227">
    <property type="entry name" value="DUF4169"/>
</dbReference>